<dbReference type="Gene3D" id="3.30.1330.60">
    <property type="entry name" value="OmpA-like domain"/>
    <property type="match status" value="1"/>
</dbReference>
<evidence type="ECO:0000256" key="1">
    <source>
        <dbReference type="ARBA" id="ARBA00004442"/>
    </source>
</evidence>
<comment type="subcellular location">
    <subcellularLocation>
        <location evidence="1">Cell outer membrane</location>
    </subcellularLocation>
</comment>
<dbReference type="PANTHER" id="PTHR30329:SF21">
    <property type="entry name" value="LIPOPROTEIN YIAD-RELATED"/>
    <property type="match status" value="1"/>
</dbReference>
<dbReference type="PRINTS" id="PR01021">
    <property type="entry name" value="OMPADOMAIN"/>
</dbReference>
<evidence type="ECO:0000313" key="9">
    <source>
        <dbReference type="Proteomes" id="UP001468798"/>
    </source>
</evidence>
<dbReference type="Proteomes" id="UP001468798">
    <property type="component" value="Unassembled WGS sequence"/>
</dbReference>
<evidence type="ECO:0000313" key="8">
    <source>
        <dbReference type="EMBL" id="MEM0577553.1"/>
    </source>
</evidence>
<reference evidence="8 9" key="1">
    <citation type="submission" date="2024-03" db="EMBL/GenBank/DDBJ databases">
        <title>Two novel species of the genus Flavobacterium exhibiting potentially degradation of complex polysaccharides.</title>
        <authorList>
            <person name="Lian X."/>
        </authorList>
    </citation>
    <scope>NUCLEOTIDE SEQUENCE [LARGE SCALE GENOMIC DNA]</scope>
    <source>
        <strain evidence="8 9">N6</strain>
    </source>
</reference>
<dbReference type="CDD" id="cd07185">
    <property type="entry name" value="OmpA_C-like"/>
    <property type="match status" value="1"/>
</dbReference>
<keyword evidence="3 5" id="KW-0472">Membrane</keyword>
<gene>
    <name evidence="8" type="ORF">WFZ86_13675</name>
</gene>
<dbReference type="InterPro" id="IPR043781">
    <property type="entry name" value="DUF5723"/>
</dbReference>
<dbReference type="InterPro" id="IPR036737">
    <property type="entry name" value="OmpA-like_sf"/>
</dbReference>
<dbReference type="PROSITE" id="PS51123">
    <property type="entry name" value="OMPA_2"/>
    <property type="match status" value="1"/>
</dbReference>
<dbReference type="InterPro" id="IPR006664">
    <property type="entry name" value="OMP_bac"/>
</dbReference>
<keyword evidence="2 6" id="KW-0732">Signal</keyword>
<dbReference type="SUPFAM" id="SSF103088">
    <property type="entry name" value="OmpA-like"/>
    <property type="match status" value="1"/>
</dbReference>
<dbReference type="PROSITE" id="PS01068">
    <property type="entry name" value="OMPA_1"/>
    <property type="match status" value="1"/>
</dbReference>
<dbReference type="InterPro" id="IPR050330">
    <property type="entry name" value="Bact_OuterMem_StrucFunc"/>
</dbReference>
<dbReference type="RefSeq" id="WP_342692446.1">
    <property type="nucleotide sequence ID" value="NZ_JBCGDP010000013.1"/>
</dbReference>
<feature type="chain" id="PRO_5046670304" evidence="6">
    <location>
        <begin position="20"/>
        <end position="732"/>
    </location>
</feature>
<feature type="signal peptide" evidence="6">
    <location>
        <begin position="1"/>
        <end position="19"/>
    </location>
</feature>
<name>A0ABU9NQD1_9FLAO</name>
<evidence type="ECO:0000256" key="2">
    <source>
        <dbReference type="ARBA" id="ARBA00022729"/>
    </source>
</evidence>
<comment type="caution">
    <text evidence="8">The sequence shown here is derived from an EMBL/GenBank/DDBJ whole genome shotgun (WGS) entry which is preliminary data.</text>
</comment>
<evidence type="ECO:0000256" key="3">
    <source>
        <dbReference type="ARBA" id="ARBA00023136"/>
    </source>
</evidence>
<dbReference type="InterPro" id="IPR003367">
    <property type="entry name" value="Thrombospondin_3-like_rpt"/>
</dbReference>
<keyword evidence="9" id="KW-1185">Reference proteome</keyword>
<sequence>MKKTILFFMFMIVVTSVNAQSYVGYTSDNYAGIQGVLYNPASIVDSRFKTDINLFSISASAGNDLYGVKFSDIFKKDYDFDRQSKFTPTSNNNAVVNVDFLGPSFMFNIAPKHSIAIFTRARTITNVVNANGNLIDEVKEGLDSSNDFAYSVGNLNTVSNSWGEVGISYAAVILNKNQNFLKGGLTIKYLQGGVNGYANSKDLSATFVKNNANPQLSVLASNGLVTIGGSQDFENNSDIEFDANSSGLGFDLGFQYEWRPDYENYDLNNAKPVDNNFKPLNKYKLRFGISVTDIGSINYSNAKQDTYDVTGVVTQETVDNIGDVYEFFNDNYTKVATKRGIKTSLPTALHANVDWNIHRKFYLNLNSDFSLVNKNAVNKNSIANAVTLTPRFETRWFTYAIPVSYMEYTGTQVGSSLRFGPLFIGSSSVLTNLVSSNSKGADIYVGIKYPVCQKKFKDTDEDGVLDKFDACPKVAGPVENNGCPWPDTDGDSVVDKDDKCATVAGPTENNGCPWGDADKDTLLDNVDGCPTVAGPIENKGCPWPDTDGDSVLDKDDKCPKEKGLVDNGGCPLYDADKDGIVDKEDACPTISGPASNKGCPEVTKEVLKELKVQASAVFFVTGKAILQTSDKGETDGRLDAIKEIIKNYPNAKFSIEGHTDSVGNPIANQKLSEARAKVVMNALVAKGINPDNLTFKGFGDTKPVASNKTAKGRAQNRRTEVIHVGTINEGKL</sequence>
<evidence type="ECO:0000256" key="4">
    <source>
        <dbReference type="ARBA" id="ARBA00023237"/>
    </source>
</evidence>
<dbReference type="EMBL" id="JBCGDP010000013">
    <property type="protein sequence ID" value="MEM0577553.1"/>
    <property type="molecule type" value="Genomic_DNA"/>
</dbReference>
<feature type="domain" description="OmpA-like" evidence="7">
    <location>
        <begin position="606"/>
        <end position="727"/>
    </location>
</feature>
<protein>
    <submittedName>
        <fullName evidence="8">DUF5723 family protein</fullName>
    </submittedName>
</protein>
<dbReference type="Pfam" id="PF00691">
    <property type="entry name" value="OmpA"/>
    <property type="match status" value="1"/>
</dbReference>
<accession>A0ABU9NQD1</accession>
<evidence type="ECO:0000259" key="7">
    <source>
        <dbReference type="PROSITE" id="PS51123"/>
    </source>
</evidence>
<dbReference type="Pfam" id="PF02412">
    <property type="entry name" value="TSP_3"/>
    <property type="match status" value="2"/>
</dbReference>
<dbReference type="InterPro" id="IPR028974">
    <property type="entry name" value="TSP_type-3_rpt"/>
</dbReference>
<proteinExistence type="predicted"/>
<dbReference type="PANTHER" id="PTHR30329">
    <property type="entry name" value="STATOR ELEMENT OF FLAGELLAR MOTOR COMPLEX"/>
    <property type="match status" value="1"/>
</dbReference>
<organism evidence="8 9">
    <name type="scientific">Flavobacterium polysaccharolyticum</name>
    <dbReference type="NCBI Taxonomy" id="3133148"/>
    <lineage>
        <taxon>Bacteria</taxon>
        <taxon>Pseudomonadati</taxon>
        <taxon>Bacteroidota</taxon>
        <taxon>Flavobacteriia</taxon>
        <taxon>Flavobacteriales</taxon>
        <taxon>Flavobacteriaceae</taxon>
        <taxon>Flavobacterium</taxon>
    </lineage>
</organism>
<dbReference type="SUPFAM" id="SSF103647">
    <property type="entry name" value="TSP type-3 repeat"/>
    <property type="match status" value="2"/>
</dbReference>
<evidence type="ECO:0000256" key="6">
    <source>
        <dbReference type="SAM" id="SignalP"/>
    </source>
</evidence>
<dbReference type="Gene3D" id="4.10.1080.10">
    <property type="entry name" value="TSP type-3 repeat"/>
    <property type="match status" value="1"/>
</dbReference>
<keyword evidence="4" id="KW-0998">Cell outer membrane</keyword>
<dbReference type="InterPro" id="IPR006665">
    <property type="entry name" value="OmpA-like"/>
</dbReference>
<dbReference type="InterPro" id="IPR006690">
    <property type="entry name" value="OMPA-like_CS"/>
</dbReference>
<dbReference type="Pfam" id="PF18990">
    <property type="entry name" value="DUF5723"/>
    <property type="match status" value="1"/>
</dbReference>
<evidence type="ECO:0000256" key="5">
    <source>
        <dbReference type="PROSITE-ProRule" id="PRU00473"/>
    </source>
</evidence>